<comment type="caution">
    <text evidence="10">The sequence shown here is derived from an EMBL/GenBank/DDBJ whole genome shotgun (WGS) entry which is preliminary data.</text>
</comment>
<comment type="subunit">
    <text evidence="9">Component of the Sec protein translocase complex. Heterotrimer consisting of SecY, SecE and SecG subunits. The heterotrimers can form oligomers, although 1 heterotrimer is thought to be able to translocate proteins. Interacts with the ribosome. Interacts with SecDF, and other proteins may be involved. Interacts with SecA.</text>
</comment>
<dbReference type="GO" id="GO:0006605">
    <property type="term" value="P:protein targeting"/>
    <property type="evidence" value="ECO:0007669"/>
    <property type="project" value="UniProtKB-UniRule"/>
</dbReference>
<evidence type="ECO:0000313" key="10">
    <source>
        <dbReference type="EMBL" id="OGN31184.1"/>
    </source>
</evidence>
<keyword evidence="2 9" id="KW-0813">Transport</keyword>
<dbReference type="AlphaFoldDB" id="A0A1F8H0M6"/>
<evidence type="ECO:0000256" key="5">
    <source>
        <dbReference type="ARBA" id="ARBA00022927"/>
    </source>
</evidence>
<keyword evidence="8 9" id="KW-0472">Membrane</keyword>
<evidence type="ECO:0000256" key="7">
    <source>
        <dbReference type="ARBA" id="ARBA00023010"/>
    </source>
</evidence>
<dbReference type="GO" id="GO:0065002">
    <property type="term" value="P:intracellular protein transmembrane transport"/>
    <property type="evidence" value="ECO:0007669"/>
    <property type="project" value="UniProtKB-UniRule"/>
</dbReference>
<keyword evidence="3 9" id="KW-1003">Cell membrane</keyword>
<evidence type="ECO:0000256" key="3">
    <source>
        <dbReference type="ARBA" id="ARBA00022475"/>
    </source>
</evidence>
<dbReference type="GO" id="GO:0043952">
    <property type="term" value="P:protein transport by the Sec complex"/>
    <property type="evidence" value="ECO:0007669"/>
    <property type="project" value="UniProtKB-UniRule"/>
</dbReference>
<keyword evidence="4 9" id="KW-0812">Transmembrane</keyword>
<keyword evidence="6 9" id="KW-1133">Transmembrane helix</keyword>
<dbReference type="EMBL" id="MGKT01000006">
    <property type="protein sequence ID" value="OGN31184.1"/>
    <property type="molecule type" value="Genomic_DNA"/>
</dbReference>
<reference evidence="10 11" key="1">
    <citation type="journal article" date="2016" name="Nat. Commun.">
        <title>Thousands of microbial genomes shed light on interconnected biogeochemical processes in an aquifer system.</title>
        <authorList>
            <person name="Anantharaman K."/>
            <person name="Brown C.T."/>
            <person name="Hug L.A."/>
            <person name="Sharon I."/>
            <person name="Castelle C.J."/>
            <person name="Probst A.J."/>
            <person name="Thomas B.C."/>
            <person name="Singh A."/>
            <person name="Wilkins M.J."/>
            <person name="Karaoz U."/>
            <person name="Brodie E.L."/>
            <person name="Williams K.H."/>
            <person name="Hubbard S.S."/>
            <person name="Banfield J.F."/>
        </authorList>
    </citation>
    <scope>NUCLEOTIDE SEQUENCE [LARGE SCALE GENOMIC DNA]</scope>
</reference>
<dbReference type="InterPro" id="IPR005807">
    <property type="entry name" value="SecE_bac"/>
</dbReference>
<feature type="transmembrane region" description="Helical" evidence="9">
    <location>
        <begin position="29"/>
        <end position="51"/>
    </location>
</feature>
<dbReference type="Gene3D" id="1.20.5.1030">
    <property type="entry name" value="Preprotein translocase secy subunit"/>
    <property type="match status" value="1"/>
</dbReference>
<dbReference type="GO" id="GO:0008320">
    <property type="term" value="F:protein transmembrane transporter activity"/>
    <property type="evidence" value="ECO:0007669"/>
    <property type="project" value="UniProtKB-UniRule"/>
</dbReference>
<dbReference type="Pfam" id="PF00584">
    <property type="entry name" value="SecE"/>
    <property type="match status" value="1"/>
</dbReference>
<keyword evidence="7 9" id="KW-0811">Translocation</keyword>
<sequence length="61" mass="6845">MAKFIDFLKEVKIELGKVSWPSRKQTTTYTLVVIGLSLFLAVFLGALDLGFQSIINNLISR</sequence>
<accession>A0A1F8H0M6</accession>
<dbReference type="NCBIfam" id="TIGR00964">
    <property type="entry name" value="secE_bact"/>
    <property type="match status" value="1"/>
</dbReference>
<comment type="similarity">
    <text evidence="9">Belongs to the SecE/SEC61-gamma family.</text>
</comment>
<dbReference type="GO" id="GO:0009306">
    <property type="term" value="P:protein secretion"/>
    <property type="evidence" value="ECO:0007669"/>
    <property type="project" value="UniProtKB-UniRule"/>
</dbReference>
<dbReference type="PROSITE" id="PS01067">
    <property type="entry name" value="SECE_SEC61G"/>
    <property type="match status" value="1"/>
</dbReference>
<dbReference type="PANTHER" id="PTHR33910:SF1">
    <property type="entry name" value="PROTEIN TRANSLOCASE SUBUNIT SECE"/>
    <property type="match status" value="1"/>
</dbReference>
<dbReference type="InterPro" id="IPR001901">
    <property type="entry name" value="Translocase_SecE/Sec61-g"/>
</dbReference>
<protein>
    <recommendedName>
        <fullName evidence="9">Protein translocase subunit SecE</fullName>
    </recommendedName>
</protein>
<dbReference type="PANTHER" id="PTHR33910">
    <property type="entry name" value="PROTEIN TRANSLOCASE SUBUNIT SECE"/>
    <property type="match status" value="1"/>
</dbReference>
<evidence type="ECO:0000256" key="8">
    <source>
        <dbReference type="ARBA" id="ARBA00023136"/>
    </source>
</evidence>
<gene>
    <name evidence="9" type="primary">secE</name>
    <name evidence="10" type="ORF">A3I96_02655</name>
</gene>
<evidence type="ECO:0000256" key="2">
    <source>
        <dbReference type="ARBA" id="ARBA00022448"/>
    </source>
</evidence>
<evidence type="ECO:0000256" key="6">
    <source>
        <dbReference type="ARBA" id="ARBA00022989"/>
    </source>
</evidence>
<dbReference type="Proteomes" id="UP000177111">
    <property type="component" value="Unassembled WGS sequence"/>
</dbReference>
<dbReference type="GO" id="GO:0005886">
    <property type="term" value="C:plasma membrane"/>
    <property type="evidence" value="ECO:0007669"/>
    <property type="project" value="UniProtKB-SubCell"/>
</dbReference>
<evidence type="ECO:0000256" key="9">
    <source>
        <dbReference type="HAMAP-Rule" id="MF_00422"/>
    </source>
</evidence>
<evidence type="ECO:0000256" key="4">
    <source>
        <dbReference type="ARBA" id="ARBA00022692"/>
    </source>
</evidence>
<name>A0A1F8H0M6_9BACT</name>
<comment type="subcellular location">
    <subcellularLocation>
        <location evidence="9">Cell membrane</location>
        <topology evidence="9">Single-pass membrane protein</topology>
    </subcellularLocation>
    <subcellularLocation>
        <location evidence="1">Membrane</location>
    </subcellularLocation>
</comment>
<organism evidence="10 11">
    <name type="scientific">Candidatus Yanofskybacteria bacterium RIFCSPLOWO2_02_FULL_44_18</name>
    <dbReference type="NCBI Taxonomy" id="1802705"/>
    <lineage>
        <taxon>Bacteria</taxon>
        <taxon>Candidatus Yanofskyibacteriota</taxon>
    </lineage>
</organism>
<evidence type="ECO:0000313" key="11">
    <source>
        <dbReference type="Proteomes" id="UP000177111"/>
    </source>
</evidence>
<dbReference type="InterPro" id="IPR038379">
    <property type="entry name" value="SecE_sf"/>
</dbReference>
<evidence type="ECO:0000256" key="1">
    <source>
        <dbReference type="ARBA" id="ARBA00004370"/>
    </source>
</evidence>
<keyword evidence="5 9" id="KW-0653">Protein transport</keyword>
<proteinExistence type="inferred from homology"/>
<comment type="function">
    <text evidence="9">Essential subunit of the Sec protein translocation channel SecYEG. Clamps together the 2 halves of SecY. May contact the channel plug during translocation.</text>
</comment>
<dbReference type="HAMAP" id="MF_00422">
    <property type="entry name" value="SecE"/>
    <property type="match status" value="1"/>
</dbReference>